<keyword evidence="2" id="KW-1003">Cell membrane</keyword>
<evidence type="ECO:0000256" key="1">
    <source>
        <dbReference type="ARBA" id="ARBA00004651"/>
    </source>
</evidence>
<dbReference type="GO" id="GO:0005886">
    <property type="term" value="C:plasma membrane"/>
    <property type="evidence" value="ECO:0007669"/>
    <property type="project" value="UniProtKB-SubCell"/>
</dbReference>
<evidence type="ECO:0000256" key="2">
    <source>
        <dbReference type="ARBA" id="ARBA00022475"/>
    </source>
</evidence>
<dbReference type="SUPFAM" id="SSF103501">
    <property type="entry name" value="Respiratory nitrate reductase 1 gamma chain"/>
    <property type="match status" value="1"/>
</dbReference>
<name>A0A931B696_9ACTN</name>
<evidence type="ECO:0000256" key="7">
    <source>
        <dbReference type="SAM" id="Phobius"/>
    </source>
</evidence>
<feature type="domain" description="NarG-like" evidence="8">
    <location>
        <begin position="37"/>
        <end position="64"/>
    </location>
</feature>
<dbReference type="Pfam" id="PF02665">
    <property type="entry name" value="Nitrate_red_gam"/>
    <property type="match status" value="1"/>
</dbReference>
<dbReference type="EMBL" id="JADPRT010000006">
    <property type="protein sequence ID" value="MBF9069781.1"/>
    <property type="molecule type" value="Genomic_DNA"/>
</dbReference>
<evidence type="ECO:0000256" key="3">
    <source>
        <dbReference type="ARBA" id="ARBA00022692"/>
    </source>
</evidence>
<reference evidence="9" key="1">
    <citation type="submission" date="2020-11" db="EMBL/GenBank/DDBJ databases">
        <title>Isolation and identification of active actinomycetes.</title>
        <authorList>
            <person name="Yu B."/>
        </authorList>
    </citation>
    <scope>NUCLEOTIDE SEQUENCE</scope>
    <source>
        <strain evidence="9">NEAU-YB345</strain>
    </source>
</reference>
<evidence type="ECO:0000313" key="9">
    <source>
        <dbReference type="EMBL" id="MBF9069781.1"/>
    </source>
</evidence>
<keyword evidence="6 7" id="KW-0472">Membrane</keyword>
<keyword evidence="3 7" id="KW-0812">Transmembrane</keyword>
<gene>
    <name evidence="9" type="ORF">I2501_17300</name>
</gene>
<comment type="subcellular location">
    <subcellularLocation>
        <location evidence="1">Cell membrane</location>
        <topology evidence="1">Multi-pass membrane protein</topology>
    </subcellularLocation>
</comment>
<evidence type="ECO:0000313" key="10">
    <source>
        <dbReference type="Proteomes" id="UP000657385"/>
    </source>
</evidence>
<protein>
    <submittedName>
        <fullName evidence="9">Respiratory nitrate reductase subunit gamma</fullName>
    </submittedName>
</protein>
<dbReference type="Proteomes" id="UP000657385">
    <property type="component" value="Unassembled WGS sequence"/>
</dbReference>
<evidence type="ECO:0000259" key="8">
    <source>
        <dbReference type="Pfam" id="PF02665"/>
    </source>
</evidence>
<proteinExistence type="predicted"/>
<accession>A0A931B696</accession>
<keyword evidence="5" id="KW-0560">Oxidoreductase</keyword>
<dbReference type="InterPro" id="IPR023234">
    <property type="entry name" value="NarG-like_domain"/>
</dbReference>
<evidence type="ECO:0000256" key="6">
    <source>
        <dbReference type="ARBA" id="ARBA00023136"/>
    </source>
</evidence>
<dbReference type="GO" id="GO:0016491">
    <property type="term" value="F:oxidoreductase activity"/>
    <property type="evidence" value="ECO:0007669"/>
    <property type="project" value="UniProtKB-KW"/>
</dbReference>
<keyword evidence="4 7" id="KW-1133">Transmembrane helix</keyword>
<comment type="caution">
    <text evidence="9">The sequence shown here is derived from an EMBL/GenBank/DDBJ whole genome shotgun (WGS) entry which is preliminary data.</text>
</comment>
<evidence type="ECO:0000256" key="4">
    <source>
        <dbReference type="ARBA" id="ARBA00022989"/>
    </source>
</evidence>
<keyword evidence="10" id="KW-1185">Reference proteome</keyword>
<feature type="transmembrane region" description="Helical" evidence="7">
    <location>
        <begin position="31"/>
        <end position="53"/>
    </location>
</feature>
<evidence type="ECO:0000256" key="5">
    <source>
        <dbReference type="ARBA" id="ARBA00023002"/>
    </source>
</evidence>
<dbReference type="AlphaFoldDB" id="A0A931B696"/>
<organism evidence="9 10">
    <name type="scientific">Streptacidiphilus fuscans</name>
    <dbReference type="NCBI Taxonomy" id="2789292"/>
    <lineage>
        <taxon>Bacteria</taxon>
        <taxon>Bacillati</taxon>
        <taxon>Actinomycetota</taxon>
        <taxon>Actinomycetes</taxon>
        <taxon>Kitasatosporales</taxon>
        <taxon>Streptomycetaceae</taxon>
        <taxon>Streptacidiphilus</taxon>
    </lineage>
</organism>
<dbReference type="InterPro" id="IPR036197">
    <property type="entry name" value="NarG-like_sf"/>
</dbReference>
<sequence>MCCCATAVCPRTAWRTTGPGKREPPGRGGGYPAVTGSVVVIAVVPFTRLVHIFSAPWFSLFRPYDA</sequence>